<gene>
    <name evidence="8" type="ORF">AAC691_06560</name>
</gene>
<dbReference type="Gene3D" id="3.20.20.370">
    <property type="entry name" value="Glycoside hydrolase/deacetylase"/>
    <property type="match status" value="1"/>
</dbReference>
<dbReference type="InterPro" id="IPR002509">
    <property type="entry name" value="NODB_dom"/>
</dbReference>
<dbReference type="Pfam" id="PF01522">
    <property type="entry name" value="Polysacc_deac_1"/>
    <property type="match status" value="1"/>
</dbReference>
<evidence type="ECO:0000313" key="9">
    <source>
        <dbReference type="Proteomes" id="UP001449795"/>
    </source>
</evidence>
<evidence type="ECO:0000256" key="2">
    <source>
        <dbReference type="ARBA" id="ARBA00010973"/>
    </source>
</evidence>
<evidence type="ECO:0000256" key="6">
    <source>
        <dbReference type="SAM" id="SignalP"/>
    </source>
</evidence>
<dbReference type="PROSITE" id="PS51677">
    <property type="entry name" value="NODB"/>
    <property type="match status" value="1"/>
</dbReference>
<dbReference type="PANTHER" id="PTHR34216">
    <property type="match status" value="1"/>
</dbReference>
<protein>
    <recommendedName>
        <fullName evidence="3">Chitooligosaccharide deacetylase</fullName>
    </recommendedName>
    <alternativeName>
        <fullName evidence="5">Nodulation protein B</fullName>
    </alternativeName>
</protein>
<dbReference type="InterPro" id="IPR011330">
    <property type="entry name" value="Glyco_hydro/deAcase_b/a-brl"/>
</dbReference>
<comment type="similarity">
    <text evidence="2">Belongs to the polysaccharide deacetylase family.</text>
</comment>
<evidence type="ECO:0000256" key="3">
    <source>
        <dbReference type="ARBA" id="ARBA00020071"/>
    </source>
</evidence>
<dbReference type="RefSeq" id="WP_342629402.1">
    <property type="nucleotide sequence ID" value="NZ_CP152276.1"/>
</dbReference>
<dbReference type="SUPFAM" id="SSF88713">
    <property type="entry name" value="Glycoside hydrolase/deacetylase"/>
    <property type="match status" value="1"/>
</dbReference>
<evidence type="ECO:0000256" key="5">
    <source>
        <dbReference type="ARBA" id="ARBA00032976"/>
    </source>
</evidence>
<keyword evidence="4 6" id="KW-0732">Signal</keyword>
<evidence type="ECO:0000313" key="8">
    <source>
        <dbReference type="EMBL" id="XAE44090.1"/>
    </source>
</evidence>
<evidence type="ECO:0000256" key="1">
    <source>
        <dbReference type="ARBA" id="ARBA00003236"/>
    </source>
</evidence>
<accession>A0ABZ3D8L0</accession>
<sequence length="291" mass="31743">MMLRTGYWRYAGRPGILRAGPHVLATLLMVAAALSCTAPSCMAETIGTGAIPILVYHRFDPVRRGPTTVTIAAFERQLDWLAAHRYRIVPLRQAVDILQDIAASDGPVAAITADDGHVSVYTQLYPIILRRHVPVTLFLYPSAISRASYALTWAQLAEMLRSGLVSVQSHTYWHPNFRVERARLAPDAYRTFIADQLARSKSVLAQHLAVPIDMLAWPFGIADPELCAAARRAGYRAAFGYGGGAARPGVDPMDIPRIPMSDISMPGAIAEHPPAARLTTRLTTTPERAAP</sequence>
<keyword evidence="9" id="KW-1185">Reference proteome</keyword>
<comment type="function">
    <text evidence="1">Is involved in generating a small heat-stable compound (Nod), an acylated oligomer of N-acetylglucosamine, that stimulates mitosis in various plant protoplasts.</text>
</comment>
<proteinExistence type="inferred from homology"/>
<evidence type="ECO:0000259" key="7">
    <source>
        <dbReference type="PROSITE" id="PS51677"/>
    </source>
</evidence>
<name>A0ABZ3D8L0_9PROT</name>
<reference evidence="8 9" key="1">
    <citation type="submission" date="2024-04" db="EMBL/GenBank/DDBJ databases">
        <title>Complete genome sequence of Nguyenibacter vanlangesis HBCM-1154, a strain capable of nitrogen fixation, IAA production, and phosphorus solubilization isolated from sugarcane soil.</title>
        <authorList>
            <person name="MY HANH P."/>
        </authorList>
    </citation>
    <scope>NUCLEOTIDE SEQUENCE [LARGE SCALE GENOMIC DNA]</scope>
    <source>
        <strain evidence="8 9">HBCM 1154</strain>
    </source>
</reference>
<organism evidence="8 9">
    <name type="scientific">Nguyenibacter vanlangensis</name>
    <dbReference type="NCBI Taxonomy" id="1216886"/>
    <lineage>
        <taxon>Bacteria</taxon>
        <taxon>Pseudomonadati</taxon>
        <taxon>Pseudomonadota</taxon>
        <taxon>Alphaproteobacteria</taxon>
        <taxon>Acetobacterales</taxon>
        <taxon>Acetobacteraceae</taxon>
        <taxon>Nguyenibacter</taxon>
    </lineage>
</organism>
<dbReference type="InterPro" id="IPR051398">
    <property type="entry name" value="Polysacch_Deacetylase"/>
</dbReference>
<evidence type="ECO:0000256" key="4">
    <source>
        <dbReference type="ARBA" id="ARBA00022729"/>
    </source>
</evidence>
<feature type="domain" description="NodB homology" evidence="7">
    <location>
        <begin position="107"/>
        <end position="291"/>
    </location>
</feature>
<feature type="chain" id="PRO_5046213605" description="Chitooligosaccharide deacetylase" evidence="6">
    <location>
        <begin position="44"/>
        <end position="291"/>
    </location>
</feature>
<dbReference type="EMBL" id="CP152276">
    <property type="protein sequence ID" value="XAE44090.1"/>
    <property type="molecule type" value="Genomic_DNA"/>
</dbReference>
<dbReference type="Proteomes" id="UP001449795">
    <property type="component" value="Chromosome"/>
</dbReference>
<dbReference type="PANTHER" id="PTHR34216:SF7">
    <property type="entry name" value="POLY-BETA-1,6-N-ACETYL-D-GLUCOSAMINE N-DEACETYLASE"/>
    <property type="match status" value="1"/>
</dbReference>
<feature type="signal peptide" evidence="6">
    <location>
        <begin position="1"/>
        <end position="43"/>
    </location>
</feature>